<protein>
    <recommendedName>
        <fullName evidence="3">Anaphase-promoting complex subunit 5</fullName>
    </recommendedName>
</protein>
<dbReference type="Gene3D" id="1.25.40.10">
    <property type="entry name" value="Tetratricopeptide repeat domain"/>
    <property type="match status" value="2"/>
</dbReference>
<dbReference type="EMBL" id="CAXAMN010017925">
    <property type="protein sequence ID" value="CAK9051518.1"/>
    <property type="molecule type" value="Genomic_DNA"/>
</dbReference>
<sequence>MEATEYFVPPGCDFLDAAGETPTDGLAQLFSLEADAATPEQRSRAARAAALLFSLAERALLTAERVEELEKAQHTAVEAWHLFMADGDFHSAAWSARTVIHALRARSCACGGTGARFAAAAVALAEEELRRARLSGDDFGEACFLMSMAELHCDAKNLDEGLRCAEAASAAFLRCGAIPATAAAGRVLVVLVLGELQVRRYQFHEAEAAAQQALRLLDASEDAGASACRARAGLLLGVAGRLQQKHAAVIASTKEAIPWAQETGDLRLLAALMYLLASSSHSLGGRFRAAAAAAGEAQRLWEQMELRASGWAQCALSLQTQALLAETSHDAAKEALRQHMRTARGPGPRVLLRDAWVQCLKRLDGPGDREKAHAISDKTLATLQSTSELSSAWEARELELNPGWKTRCATWCDSDSATLCYSVIASIHVKSNSWKKVEEACKWAEQAKQKLHGSGDKYLEADAIPSIAKCYILLGRPSDAASVLSERRQLFRELGARSREAEAMLDLADALCKEQVSRVDSRARRFLRDAFQICQEALNAFSDVGQETGMAKAHLLLADIYMHRQEPSEAEHEARQAEQLYRRAGESKKVAKAVRKLGFACCEQDRPSAAARCASEAVVFCRKAGDRYATAEMLSWEAQCLGSQRVRLRAAAFALRH</sequence>
<comment type="caution">
    <text evidence="1">The sequence shown here is derived from an EMBL/GenBank/DDBJ whole genome shotgun (WGS) entry which is preliminary data.</text>
</comment>
<dbReference type="SUPFAM" id="SSF48452">
    <property type="entry name" value="TPR-like"/>
    <property type="match status" value="2"/>
</dbReference>
<evidence type="ECO:0000313" key="1">
    <source>
        <dbReference type="EMBL" id="CAK9051518.1"/>
    </source>
</evidence>
<keyword evidence="2" id="KW-1185">Reference proteome</keyword>
<name>A0ABP0MK08_9DINO</name>
<proteinExistence type="predicted"/>
<evidence type="ECO:0000313" key="2">
    <source>
        <dbReference type="Proteomes" id="UP001642484"/>
    </source>
</evidence>
<organism evidence="1 2">
    <name type="scientific">Durusdinium trenchii</name>
    <dbReference type="NCBI Taxonomy" id="1381693"/>
    <lineage>
        <taxon>Eukaryota</taxon>
        <taxon>Sar</taxon>
        <taxon>Alveolata</taxon>
        <taxon>Dinophyceae</taxon>
        <taxon>Suessiales</taxon>
        <taxon>Symbiodiniaceae</taxon>
        <taxon>Durusdinium</taxon>
    </lineage>
</organism>
<evidence type="ECO:0008006" key="3">
    <source>
        <dbReference type="Google" id="ProtNLM"/>
    </source>
</evidence>
<dbReference type="Proteomes" id="UP001642484">
    <property type="component" value="Unassembled WGS sequence"/>
</dbReference>
<gene>
    <name evidence="1" type="ORF">CCMP2556_LOCUS26137</name>
</gene>
<accession>A0ABP0MK08</accession>
<dbReference type="PANTHER" id="PTHR10098">
    <property type="entry name" value="RAPSYN-RELATED"/>
    <property type="match status" value="1"/>
</dbReference>
<dbReference type="PANTHER" id="PTHR10098:SF108">
    <property type="entry name" value="TETRATRICOPEPTIDE REPEAT PROTEIN 28"/>
    <property type="match status" value="1"/>
</dbReference>
<reference evidence="1 2" key="1">
    <citation type="submission" date="2024-02" db="EMBL/GenBank/DDBJ databases">
        <authorList>
            <person name="Chen Y."/>
            <person name="Shah S."/>
            <person name="Dougan E. K."/>
            <person name="Thang M."/>
            <person name="Chan C."/>
        </authorList>
    </citation>
    <scope>NUCLEOTIDE SEQUENCE [LARGE SCALE GENOMIC DNA]</scope>
</reference>
<dbReference type="InterPro" id="IPR011990">
    <property type="entry name" value="TPR-like_helical_dom_sf"/>
</dbReference>